<dbReference type="GO" id="GO:0016987">
    <property type="term" value="F:sigma factor activity"/>
    <property type="evidence" value="ECO:0007669"/>
    <property type="project" value="UniProtKB-KW"/>
</dbReference>
<evidence type="ECO:0000256" key="3">
    <source>
        <dbReference type="ARBA" id="ARBA00023082"/>
    </source>
</evidence>
<dbReference type="GO" id="GO:0006352">
    <property type="term" value="P:DNA-templated transcription initiation"/>
    <property type="evidence" value="ECO:0007669"/>
    <property type="project" value="InterPro"/>
</dbReference>
<protein>
    <submittedName>
        <fullName evidence="7">ECF sigma factor</fullName>
    </submittedName>
</protein>
<evidence type="ECO:0000256" key="1">
    <source>
        <dbReference type="ARBA" id="ARBA00010641"/>
    </source>
</evidence>
<dbReference type="InterPro" id="IPR039425">
    <property type="entry name" value="RNA_pol_sigma-70-like"/>
</dbReference>
<name>A0A0E2BF80_9LEPT</name>
<dbReference type="SUPFAM" id="SSF88659">
    <property type="entry name" value="Sigma3 and sigma4 domains of RNA polymerase sigma factors"/>
    <property type="match status" value="1"/>
</dbReference>
<dbReference type="PANTHER" id="PTHR43133:SF46">
    <property type="entry name" value="RNA POLYMERASE SIGMA-70 FACTOR ECF SUBFAMILY"/>
    <property type="match status" value="1"/>
</dbReference>
<dbReference type="EMBL" id="AHON02000039">
    <property type="protein sequence ID" value="EKO34003.1"/>
    <property type="molecule type" value="Genomic_DNA"/>
</dbReference>
<gene>
    <name evidence="7" type="ORF">LEP1GSC179_3672</name>
</gene>
<sequence length="175" mass="20485">MTQTDTADFSILYEENYRTVYRFLLKISSDPEIAEDLAQEAFLKAFTFFVKFDSKVASFSTWTCSIAKNLYFKHYNRRKRELRNLHLSDLMSHIQINSEIPENLEKAFLEKAIKGTIESLPEPEKSIILYKELKRKTLKETARALGISERTVSRRLISAISLLRAKMEKQELGFY</sequence>
<evidence type="ECO:0000313" key="8">
    <source>
        <dbReference type="Proteomes" id="UP000006329"/>
    </source>
</evidence>
<dbReference type="InterPro" id="IPR013325">
    <property type="entry name" value="RNA_pol_sigma_r2"/>
</dbReference>
<proteinExistence type="inferred from homology"/>
<keyword evidence="8" id="KW-1185">Reference proteome</keyword>
<keyword evidence="4" id="KW-0804">Transcription</keyword>
<accession>A0A0E2BF80</accession>
<reference evidence="7" key="1">
    <citation type="submission" date="2012-10" db="EMBL/GenBank/DDBJ databases">
        <authorList>
            <person name="Harkins D.M."/>
            <person name="Durkin A.S."/>
            <person name="Brinkac L.M."/>
            <person name="Haft D.H."/>
            <person name="Selengut J.D."/>
            <person name="Sanka R."/>
            <person name="DePew J."/>
            <person name="Purushe J."/>
            <person name="Matthias M.A."/>
            <person name="Vinetz J.M."/>
            <person name="Sutton G.G."/>
            <person name="Nierman W.C."/>
            <person name="Fouts D.E."/>
        </authorList>
    </citation>
    <scope>NUCLEOTIDE SEQUENCE [LARGE SCALE GENOMIC DNA]</scope>
    <source>
        <strain evidence="7">MOR084</strain>
    </source>
</reference>
<organism evidence="7 8">
    <name type="scientific">Leptospira santarosai str. MOR084</name>
    <dbReference type="NCBI Taxonomy" id="1049984"/>
    <lineage>
        <taxon>Bacteria</taxon>
        <taxon>Pseudomonadati</taxon>
        <taxon>Spirochaetota</taxon>
        <taxon>Spirochaetia</taxon>
        <taxon>Leptospirales</taxon>
        <taxon>Leptospiraceae</taxon>
        <taxon>Leptospira</taxon>
    </lineage>
</organism>
<dbReference type="SUPFAM" id="SSF88946">
    <property type="entry name" value="Sigma2 domain of RNA polymerase sigma factors"/>
    <property type="match status" value="1"/>
</dbReference>
<evidence type="ECO:0000256" key="2">
    <source>
        <dbReference type="ARBA" id="ARBA00023015"/>
    </source>
</evidence>
<feature type="domain" description="RNA polymerase sigma-70 region 2" evidence="5">
    <location>
        <begin position="12"/>
        <end position="80"/>
    </location>
</feature>
<keyword evidence="2" id="KW-0805">Transcription regulation</keyword>
<evidence type="ECO:0000259" key="5">
    <source>
        <dbReference type="Pfam" id="PF04542"/>
    </source>
</evidence>
<dbReference type="InterPro" id="IPR013249">
    <property type="entry name" value="RNA_pol_sigma70_r4_t2"/>
</dbReference>
<evidence type="ECO:0000313" key="7">
    <source>
        <dbReference type="EMBL" id="EKO34003.1"/>
    </source>
</evidence>
<dbReference type="GO" id="GO:0003677">
    <property type="term" value="F:DNA binding"/>
    <property type="evidence" value="ECO:0007669"/>
    <property type="project" value="InterPro"/>
</dbReference>
<dbReference type="InterPro" id="IPR036388">
    <property type="entry name" value="WH-like_DNA-bd_sf"/>
</dbReference>
<dbReference type="PANTHER" id="PTHR43133">
    <property type="entry name" value="RNA POLYMERASE ECF-TYPE SIGMA FACTO"/>
    <property type="match status" value="1"/>
</dbReference>
<keyword evidence="3" id="KW-0731">Sigma factor</keyword>
<dbReference type="Gene3D" id="1.10.10.10">
    <property type="entry name" value="Winged helix-like DNA-binding domain superfamily/Winged helix DNA-binding domain"/>
    <property type="match status" value="1"/>
</dbReference>
<dbReference type="CDD" id="cd06171">
    <property type="entry name" value="Sigma70_r4"/>
    <property type="match status" value="1"/>
</dbReference>
<dbReference type="InterPro" id="IPR013324">
    <property type="entry name" value="RNA_pol_sigma_r3/r4-like"/>
</dbReference>
<evidence type="ECO:0000259" key="6">
    <source>
        <dbReference type="Pfam" id="PF08281"/>
    </source>
</evidence>
<dbReference type="Pfam" id="PF04542">
    <property type="entry name" value="Sigma70_r2"/>
    <property type="match status" value="1"/>
</dbReference>
<comment type="similarity">
    <text evidence="1">Belongs to the sigma-70 factor family. ECF subfamily.</text>
</comment>
<dbReference type="Gene3D" id="1.10.1740.10">
    <property type="match status" value="1"/>
</dbReference>
<dbReference type="GeneID" id="29740901"/>
<dbReference type="Pfam" id="PF08281">
    <property type="entry name" value="Sigma70_r4_2"/>
    <property type="match status" value="1"/>
</dbReference>
<feature type="domain" description="RNA polymerase sigma factor 70 region 4 type 2" evidence="6">
    <location>
        <begin position="113"/>
        <end position="156"/>
    </location>
</feature>
<evidence type="ECO:0000256" key="4">
    <source>
        <dbReference type="ARBA" id="ARBA00023163"/>
    </source>
</evidence>
<dbReference type="NCBIfam" id="TIGR02937">
    <property type="entry name" value="sigma70-ECF"/>
    <property type="match status" value="1"/>
</dbReference>
<comment type="caution">
    <text evidence="7">The sequence shown here is derived from an EMBL/GenBank/DDBJ whole genome shotgun (WGS) entry which is preliminary data.</text>
</comment>
<dbReference type="AlphaFoldDB" id="A0A0E2BF80"/>
<dbReference type="RefSeq" id="WP_004459277.1">
    <property type="nucleotide sequence ID" value="NZ_AHON02000039.1"/>
</dbReference>
<dbReference type="InterPro" id="IPR014284">
    <property type="entry name" value="RNA_pol_sigma-70_dom"/>
</dbReference>
<dbReference type="InterPro" id="IPR007627">
    <property type="entry name" value="RNA_pol_sigma70_r2"/>
</dbReference>
<dbReference type="Proteomes" id="UP000006329">
    <property type="component" value="Unassembled WGS sequence"/>
</dbReference>